<evidence type="ECO:0000256" key="1">
    <source>
        <dbReference type="SAM" id="Phobius"/>
    </source>
</evidence>
<sequence>MSETVKHVFQTFMEMPVDFWVKTLIAAGVLFLLFTVVKKAARLGQIVTLLLVLFILGVIGYKWVRQRNEPAFMTPIVDFVARFFPQAQPAAPAPSGK</sequence>
<protein>
    <submittedName>
        <fullName evidence="2">Uncharacterized protein</fullName>
    </submittedName>
</protein>
<dbReference type="KEGG" id="elut:CKA38_05980"/>
<reference evidence="2 3" key="1">
    <citation type="journal article" date="2018" name="Syst. Appl. Microbiol.">
        <title>Ereboglobus luteus gen. nov. sp. nov. from cockroach guts, and new insights into the oxygen relationship of the genera Opitutus and Didymococcus (Verrucomicrobia: Opitutaceae).</title>
        <authorList>
            <person name="Tegtmeier D."/>
            <person name="Belitz A."/>
            <person name="Radek R."/>
            <person name="Heimerl T."/>
            <person name="Brune A."/>
        </authorList>
    </citation>
    <scope>NUCLEOTIDE SEQUENCE [LARGE SCALE GENOMIC DNA]</scope>
    <source>
        <strain evidence="2 3">Ho45</strain>
    </source>
</reference>
<dbReference type="Proteomes" id="UP000244896">
    <property type="component" value="Chromosome"/>
</dbReference>
<organism evidence="2 3">
    <name type="scientific">Ereboglobus luteus</name>
    <dbReference type="NCBI Taxonomy" id="1796921"/>
    <lineage>
        <taxon>Bacteria</taxon>
        <taxon>Pseudomonadati</taxon>
        <taxon>Verrucomicrobiota</taxon>
        <taxon>Opitutia</taxon>
        <taxon>Opitutales</taxon>
        <taxon>Opitutaceae</taxon>
        <taxon>Ereboglobus</taxon>
    </lineage>
</organism>
<dbReference type="AlphaFoldDB" id="A0A2U8E1Z8"/>
<accession>A0A2U8E1Z8</accession>
<keyword evidence="3" id="KW-1185">Reference proteome</keyword>
<name>A0A2U8E1Z8_9BACT</name>
<keyword evidence="1" id="KW-0812">Transmembrane</keyword>
<gene>
    <name evidence="2" type="ORF">CKA38_05980</name>
</gene>
<proteinExistence type="predicted"/>
<keyword evidence="1" id="KW-1133">Transmembrane helix</keyword>
<evidence type="ECO:0000313" key="2">
    <source>
        <dbReference type="EMBL" id="AWI08861.1"/>
    </source>
</evidence>
<keyword evidence="1" id="KW-0472">Membrane</keyword>
<evidence type="ECO:0000313" key="3">
    <source>
        <dbReference type="Proteomes" id="UP000244896"/>
    </source>
</evidence>
<feature type="transmembrane region" description="Helical" evidence="1">
    <location>
        <begin position="43"/>
        <end position="64"/>
    </location>
</feature>
<dbReference type="EMBL" id="CP023004">
    <property type="protein sequence ID" value="AWI08861.1"/>
    <property type="molecule type" value="Genomic_DNA"/>
</dbReference>
<feature type="transmembrane region" description="Helical" evidence="1">
    <location>
        <begin position="19"/>
        <end position="37"/>
    </location>
</feature>